<dbReference type="EMBL" id="JAAATY010000036">
    <property type="protein sequence ID" value="NRN70305.1"/>
    <property type="molecule type" value="Genomic_DNA"/>
</dbReference>
<dbReference type="InterPro" id="IPR013325">
    <property type="entry name" value="RNA_pol_sigma_r2"/>
</dbReference>
<dbReference type="NCBIfam" id="TIGR02937">
    <property type="entry name" value="sigma70-ECF"/>
    <property type="match status" value="1"/>
</dbReference>
<feature type="domain" description="RNA polymerase sigma factor 70 region 4 type 2" evidence="7">
    <location>
        <begin position="129"/>
        <end position="181"/>
    </location>
</feature>
<comment type="similarity">
    <text evidence="1">Belongs to the sigma-70 factor family. ECF subfamily.</text>
</comment>
<evidence type="ECO:0000256" key="4">
    <source>
        <dbReference type="ARBA" id="ARBA00023125"/>
    </source>
</evidence>
<evidence type="ECO:0000256" key="1">
    <source>
        <dbReference type="ARBA" id="ARBA00010641"/>
    </source>
</evidence>
<dbReference type="InterPro" id="IPR013249">
    <property type="entry name" value="RNA_pol_sigma70_r4_t2"/>
</dbReference>
<keyword evidence="9" id="KW-1185">Reference proteome</keyword>
<gene>
    <name evidence="8" type="ORF">GC106_75700</name>
</gene>
<dbReference type="InterPro" id="IPR007627">
    <property type="entry name" value="RNA_pol_sigma70_r2"/>
</dbReference>
<proteinExistence type="inferred from homology"/>
<organism evidence="8 9">
    <name type="scientific">Kibdelosporangium persicum</name>
    <dbReference type="NCBI Taxonomy" id="2698649"/>
    <lineage>
        <taxon>Bacteria</taxon>
        <taxon>Bacillati</taxon>
        <taxon>Actinomycetota</taxon>
        <taxon>Actinomycetes</taxon>
        <taxon>Pseudonocardiales</taxon>
        <taxon>Pseudonocardiaceae</taxon>
        <taxon>Kibdelosporangium</taxon>
    </lineage>
</organism>
<dbReference type="Pfam" id="PF08281">
    <property type="entry name" value="Sigma70_r4_2"/>
    <property type="match status" value="1"/>
</dbReference>
<keyword evidence="3" id="KW-0731">Sigma factor</keyword>
<dbReference type="SUPFAM" id="SSF88946">
    <property type="entry name" value="Sigma2 domain of RNA polymerase sigma factors"/>
    <property type="match status" value="1"/>
</dbReference>
<dbReference type="InterPro" id="IPR013324">
    <property type="entry name" value="RNA_pol_sigma_r3/r4-like"/>
</dbReference>
<keyword evidence="4" id="KW-0238">DNA-binding</keyword>
<reference evidence="8 9" key="1">
    <citation type="submission" date="2020-01" db="EMBL/GenBank/DDBJ databases">
        <title>Kibdelosporangium persica a novel Actinomycetes from a hot desert in Iran.</title>
        <authorList>
            <person name="Safaei N."/>
            <person name="Zaburannyi N."/>
            <person name="Mueller R."/>
            <person name="Wink J."/>
        </authorList>
    </citation>
    <scope>NUCLEOTIDE SEQUENCE [LARGE SCALE GENOMIC DNA]</scope>
    <source>
        <strain evidence="8 9">4NS15</strain>
    </source>
</reference>
<dbReference type="RefSeq" id="WP_173141416.1">
    <property type="nucleotide sequence ID" value="NZ_CBCSGW010000035.1"/>
</dbReference>
<evidence type="ECO:0000313" key="9">
    <source>
        <dbReference type="Proteomes" id="UP000763557"/>
    </source>
</evidence>
<name>A0ABX2FHU5_9PSEU</name>
<dbReference type="InterPro" id="IPR039425">
    <property type="entry name" value="RNA_pol_sigma-70-like"/>
</dbReference>
<dbReference type="SUPFAM" id="SSF88659">
    <property type="entry name" value="Sigma3 and sigma4 domains of RNA polymerase sigma factors"/>
    <property type="match status" value="1"/>
</dbReference>
<keyword evidence="5" id="KW-0804">Transcription</keyword>
<accession>A0ABX2FHU5</accession>
<dbReference type="PANTHER" id="PTHR43133">
    <property type="entry name" value="RNA POLYMERASE ECF-TYPE SIGMA FACTO"/>
    <property type="match status" value="1"/>
</dbReference>
<dbReference type="Pfam" id="PF04542">
    <property type="entry name" value="Sigma70_r2"/>
    <property type="match status" value="1"/>
</dbReference>
<dbReference type="InterPro" id="IPR036388">
    <property type="entry name" value="WH-like_DNA-bd_sf"/>
</dbReference>
<evidence type="ECO:0000313" key="8">
    <source>
        <dbReference type="EMBL" id="NRN70305.1"/>
    </source>
</evidence>
<evidence type="ECO:0000256" key="5">
    <source>
        <dbReference type="ARBA" id="ARBA00023163"/>
    </source>
</evidence>
<dbReference type="Gene3D" id="1.10.1740.10">
    <property type="match status" value="1"/>
</dbReference>
<evidence type="ECO:0000256" key="2">
    <source>
        <dbReference type="ARBA" id="ARBA00023015"/>
    </source>
</evidence>
<keyword evidence="2" id="KW-0805">Transcription regulation</keyword>
<protein>
    <submittedName>
        <fullName evidence="8">ECF RNA polymerase sigma factor SigE</fullName>
    </submittedName>
</protein>
<dbReference type="PANTHER" id="PTHR43133:SF52">
    <property type="entry name" value="ECF RNA POLYMERASE SIGMA FACTOR SIGL"/>
    <property type="match status" value="1"/>
</dbReference>
<dbReference type="Gene3D" id="1.10.10.10">
    <property type="entry name" value="Winged helix-like DNA-binding domain superfamily/Winged helix DNA-binding domain"/>
    <property type="match status" value="1"/>
</dbReference>
<dbReference type="Proteomes" id="UP000763557">
    <property type="component" value="Unassembled WGS sequence"/>
</dbReference>
<comment type="caution">
    <text evidence="8">The sequence shown here is derived from an EMBL/GenBank/DDBJ whole genome shotgun (WGS) entry which is preliminary data.</text>
</comment>
<evidence type="ECO:0000259" key="7">
    <source>
        <dbReference type="Pfam" id="PF08281"/>
    </source>
</evidence>
<dbReference type="CDD" id="cd06171">
    <property type="entry name" value="Sigma70_r4"/>
    <property type="match status" value="1"/>
</dbReference>
<evidence type="ECO:0000259" key="6">
    <source>
        <dbReference type="Pfam" id="PF04542"/>
    </source>
</evidence>
<feature type="domain" description="RNA polymerase sigma-70 region 2" evidence="6">
    <location>
        <begin position="28"/>
        <end position="93"/>
    </location>
</feature>
<sequence>MRTTTELRDDGDHPDLSGPRAAETFGWLFDRHADALHRYLTRRVGAATADDLLSETFLIALNRRRSYDPARAAVRTWLYGIATNLVRQHVRAEIRALEMAARAAGARVVVDANHDGRVAERVDAQTAARRLATALAQLSPGDRDVLLLVSLAGLDNNEVAEALGIPAGTVRSRLHRVRKQLRTLGENNSD</sequence>
<dbReference type="InterPro" id="IPR014284">
    <property type="entry name" value="RNA_pol_sigma-70_dom"/>
</dbReference>
<evidence type="ECO:0000256" key="3">
    <source>
        <dbReference type="ARBA" id="ARBA00023082"/>
    </source>
</evidence>